<evidence type="ECO:0000256" key="3">
    <source>
        <dbReference type="ARBA" id="ARBA00022692"/>
    </source>
</evidence>
<name>A0A5J6V784_9MICO</name>
<accession>A0A5J6V784</accession>
<comment type="subcellular location">
    <subcellularLocation>
        <location evidence="1">Cell membrane</location>
        <topology evidence="1">Multi-pass membrane protein</topology>
    </subcellularLocation>
</comment>
<keyword evidence="4 7" id="KW-1133">Transmembrane helix</keyword>
<evidence type="ECO:0000256" key="6">
    <source>
        <dbReference type="SAM" id="MobiDB-lite"/>
    </source>
</evidence>
<evidence type="ECO:0000259" key="8">
    <source>
        <dbReference type="Pfam" id="PF06271"/>
    </source>
</evidence>
<evidence type="ECO:0000256" key="4">
    <source>
        <dbReference type="ARBA" id="ARBA00022989"/>
    </source>
</evidence>
<dbReference type="KEGG" id="serw:FY030_10130"/>
<evidence type="ECO:0000256" key="5">
    <source>
        <dbReference type="ARBA" id="ARBA00023136"/>
    </source>
</evidence>
<keyword evidence="11" id="KW-1185">Reference proteome</keyword>
<evidence type="ECO:0000256" key="2">
    <source>
        <dbReference type="ARBA" id="ARBA00022475"/>
    </source>
</evidence>
<dbReference type="Pfam" id="PF10708">
    <property type="entry name" value="DUF2510"/>
    <property type="match status" value="1"/>
</dbReference>
<dbReference type="Pfam" id="PF06271">
    <property type="entry name" value="RDD"/>
    <property type="match status" value="1"/>
</dbReference>
<dbReference type="PANTHER" id="PTHR36115">
    <property type="entry name" value="PROLINE-RICH ANTIGEN HOMOLOG-RELATED"/>
    <property type="match status" value="1"/>
</dbReference>
<dbReference type="AlphaFoldDB" id="A0A5J6V784"/>
<sequence length="379" mass="39965">MVRSTCTGGCMPGRPACCSYAAPSCPTGTSCCRPSLPTGSARTSCGWWMSSFAGWAGGGPGRARGAGGARAWKGGRPCESRGMSQQAGWYDDPQDQDNLRYWDGVQWTNHTSPKQKPGLDRAGQSQQSLGAAPGQTDGQGGYGQQGGGDGQGGYGQGGYGQGGYGQGGYGQGGYDPQQPYVQQGQWQGASMPGAYPGQLAGSRATTPDGQPLAGWWHRVLARLIDGILLGIVGFLVVMPLAAPDFTDNLGTWMDDVLTTAQAGSTMAPTMPAGLESDLFRITMASLIFGLVYEIGMVHLFGGTVGKLITGLRVRLRETPGNPTLGAAAIRGAIYQLLPQIPYLGWIATLLNYLWPLWDPKRQALHDKAAKTNVVRHHRG</sequence>
<feature type="transmembrane region" description="Helical" evidence="7">
    <location>
        <begin position="278"/>
        <end position="300"/>
    </location>
</feature>
<dbReference type="GO" id="GO:0005886">
    <property type="term" value="C:plasma membrane"/>
    <property type="evidence" value="ECO:0007669"/>
    <property type="project" value="UniProtKB-SubCell"/>
</dbReference>
<dbReference type="InterPro" id="IPR018929">
    <property type="entry name" value="DUF2510"/>
</dbReference>
<dbReference type="OrthoDB" id="5244233at2"/>
<feature type="compositionally biased region" description="Low complexity" evidence="6">
    <location>
        <begin position="174"/>
        <end position="188"/>
    </location>
</feature>
<gene>
    <name evidence="10" type="ORF">FY030_10130</name>
</gene>
<dbReference type="InterPro" id="IPR010432">
    <property type="entry name" value="RDD"/>
</dbReference>
<keyword evidence="5 7" id="KW-0472">Membrane</keyword>
<dbReference type="InterPro" id="IPR051791">
    <property type="entry name" value="Pra-immunoreactive"/>
</dbReference>
<feature type="domain" description="RDD" evidence="8">
    <location>
        <begin position="212"/>
        <end position="370"/>
    </location>
</feature>
<proteinExistence type="predicted"/>
<feature type="compositionally biased region" description="Gly residues" evidence="6">
    <location>
        <begin position="137"/>
        <end position="173"/>
    </location>
</feature>
<organism evidence="10 11">
    <name type="scientific">Ornithinimicrobium pratense</name>
    <dbReference type="NCBI Taxonomy" id="2593973"/>
    <lineage>
        <taxon>Bacteria</taxon>
        <taxon>Bacillati</taxon>
        <taxon>Actinomycetota</taxon>
        <taxon>Actinomycetes</taxon>
        <taxon>Micrococcales</taxon>
        <taxon>Ornithinimicrobiaceae</taxon>
        <taxon>Ornithinimicrobium</taxon>
    </lineage>
</organism>
<dbReference type="EMBL" id="CP044427">
    <property type="protein sequence ID" value="QFG69016.1"/>
    <property type="molecule type" value="Genomic_DNA"/>
</dbReference>
<feature type="region of interest" description="Disordered" evidence="6">
    <location>
        <begin position="58"/>
        <end position="206"/>
    </location>
</feature>
<evidence type="ECO:0000256" key="1">
    <source>
        <dbReference type="ARBA" id="ARBA00004651"/>
    </source>
</evidence>
<dbReference type="Proteomes" id="UP000326546">
    <property type="component" value="Chromosome"/>
</dbReference>
<feature type="transmembrane region" description="Helical" evidence="7">
    <location>
        <begin position="219"/>
        <end position="242"/>
    </location>
</feature>
<keyword evidence="2" id="KW-1003">Cell membrane</keyword>
<dbReference type="PANTHER" id="PTHR36115:SF4">
    <property type="entry name" value="MEMBRANE PROTEIN"/>
    <property type="match status" value="1"/>
</dbReference>
<evidence type="ECO:0000256" key="7">
    <source>
        <dbReference type="SAM" id="Phobius"/>
    </source>
</evidence>
<reference evidence="10 11" key="1">
    <citation type="submission" date="2019-09" db="EMBL/GenBank/DDBJ databases">
        <title>Serinicoccus pratensis sp. nov., isolated from meadow soil.</title>
        <authorList>
            <person name="Zhang W."/>
        </authorList>
    </citation>
    <scope>NUCLEOTIDE SEQUENCE [LARGE SCALE GENOMIC DNA]</scope>
    <source>
        <strain evidence="10 11">W204</strain>
    </source>
</reference>
<evidence type="ECO:0000313" key="11">
    <source>
        <dbReference type="Proteomes" id="UP000326546"/>
    </source>
</evidence>
<feature type="compositionally biased region" description="Gly residues" evidence="6">
    <location>
        <begin position="58"/>
        <end position="68"/>
    </location>
</feature>
<keyword evidence="3 7" id="KW-0812">Transmembrane</keyword>
<feature type="domain" description="DUF2510" evidence="9">
    <location>
        <begin position="87"/>
        <end position="117"/>
    </location>
</feature>
<dbReference type="PROSITE" id="PS51257">
    <property type="entry name" value="PROKAR_LIPOPROTEIN"/>
    <property type="match status" value="1"/>
</dbReference>
<evidence type="ECO:0000313" key="10">
    <source>
        <dbReference type="EMBL" id="QFG69016.1"/>
    </source>
</evidence>
<protein>
    <submittedName>
        <fullName evidence="10">RDD family protein</fullName>
    </submittedName>
</protein>
<evidence type="ECO:0000259" key="9">
    <source>
        <dbReference type="Pfam" id="PF10708"/>
    </source>
</evidence>